<evidence type="ECO:0000256" key="8">
    <source>
        <dbReference type="PROSITE-ProRule" id="PRU00221"/>
    </source>
</evidence>
<dbReference type="SUPFAM" id="SSF50978">
    <property type="entry name" value="WD40 repeat-like"/>
    <property type="match status" value="1"/>
</dbReference>
<gene>
    <name evidence="10" type="ORF">SNE40_017107</name>
</gene>
<evidence type="ECO:0000256" key="4">
    <source>
        <dbReference type="ARBA" id="ARBA00022574"/>
    </source>
</evidence>
<dbReference type="GO" id="GO:0005730">
    <property type="term" value="C:nucleolus"/>
    <property type="evidence" value="ECO:0007669"/>
    <property type="project" value="UniProtKB-SubCell"/>
</dbReference>
<sequence>MSASFKKTQAKAYPKFGETATRDSIYWNDLTVPVTVKEYGAITHIDFCPVAPYYMAVTSSARVQIYSPKTCQIVRTISRFKEAAHSACYRSDGRLMVVGGEEALVSVFDVNSKSSLRTFRGHNRPVHVTRFLSDNVRVLSGSDDKSTRIWDLANEKQIINYNKEHEDYVRSGTTCMTSPDMVLTGSYDHKAKLFDTRVPESVLTVDHGYPVESVLMFPNGGIFMTAGGNNINIWDALAGGRLLKTLTHHHKTVTALTFCSDYQRFMSASLDRHVKVYDVTTYQVVHTLDYPGSILSVSVAPDDELVAVGMTDGLLSMQRRKDSEPKDLKPVKKNSYKYQLKAKTYVVQKTDQVVQHKKREILQKYDKSLKKFDHSKALDEALQLKIQRKHPEVTVGIMQELMRRGTIKAAVAGQEPKTLCMLINFVRCNLTKSEFAVTMMDMANLIIEIYWSTIGQNSFIDSALMSLKKVVDRELEHIKISMEVLGAMDVIFAAANSKQSNSTDVAVKPLKSELS</sequence>
<evidence type="ECO:0000256" key="6">
    <source>
        <dbReference type="ARBA" id="ARBA00023242"/>
    </source>
</evidence>
<dbReference type="PANTHER" id="PTHR19924:SF26">
    <property type="entry name" value="U3 SMALL NUCLEOLAR RNA-ASSOCIATED PROTEIN 15 HOMOLOG"/>
    <property type="match status" value="1"/>
</dbReference>
<feature type="domain" description="U3 small nucleolar RNA-associated protein 15 C-terminal" evidence="9">
    <location>
        <begin position="345"/>
        <end position="491"/>
    </location>
</feature>
<keyword evidence="6" id="KW-0539">Nucleus</keyword>
<feature type="repeat" description="WD" evidence="8">
    <location>
        <begin position="246"/>
        <end position="287"/>
    </location>
</feature>
<dbReference type="Pfam" id="PF00400">
    <property type="entry name" value="WD40"/>
    <property type="match status" value="2"/>
</dbReference>
<dbReference type="Pfam" id="PF09384">
    <property type="entry name" value="UTP15_C"/>
    <property type="match status" value="1"/>
</dbReference>
<evidence type="ECO:0000256" key="5">
    <source>
        <dbReference type="ARBA" id="ARBA00022737"/>
    </source>
</evidence>
<evidence type="ECO:0000313" key="11">
    <source>
        <dbReference type="Proteomes" id="UP001347796"/>
    </source>
</evidence>
<keyword evidence="11" id="KW-1185">Reference proteome</keyword>
<evidence type="ECO:0000256" key="7">
    <source>
        <dbReference type="ARBA" id="ARBA00045437"/>
    </source>
</evidence>
<evidence type="ECO:0000259" key="9">
    <source>
        <dbReference type="Pfam" id="PF09384"/>
    </source>
</evidence>
<dbReference type="AlphaFoldDB" id="A0AAN8J9S0"/>
<dbReference type="GO" id="GO:0045943">
    <property type="term" value="P:positive regulation of transcription by RNA polymerase I"/>
    <property type="evidence" value="ECO:0007669"/>
    <property type="project" value="TreeGrafter"/>
</dbReference>
<evidence type="ECO:0000256" key="3">
    <source>
        <dbReference type="ARBA" id="ARBA00022552"/>
    </source>
</evidence>
<dbReference type="EMBL" id="JAZGQO010000011">
    <property type="protein sequence ID" value="KAK6173701.1"/>
    <property type="molecule type" value="Genomic_DNA"/>
</dbReference>
<keyword evidence="5" id="KW-0677">Repeat</keyword>
<comment type="subcellular location">
    <subcellularLocation>
        <location evidence="1">Nucleus</location>
        <location evidence="1">Nucleolus</location>
    </subcellularLocation>
</comment>
<evidence type="ECO:0000313" key="10">
    <source>
        <dbReference type="EMBL" id="KAK6173701.1"/>
    </source>
</evidence>
<dbReference type="Proteomes" id="UP001347796">
    <property type="component" value="Unassembled WGS sequence"/>
</dbReference>
<dbReference type="PROSITE" id="PS50082">
    <property type="entry name" value="WD_REPEATS_2"/>
    <property type="match status" value="2"/>
</dbReference>
<keyword evidence="3" id="KW-0698">rRNA processing</keyword>
<dbReference type="InterPro" id="IPR001680">
    <property type="entry name" value="WD40_rpt"/>
</dbReference>
<comment type="function">
    <text evidence="7">Ribosome biogenesis factor. Involved in nucleolar processing of pre-18S ribosomal RNA. Required for optimal pre-ribosomal RNA transcription by RNA polymerase I. Part of the small subunit (SSU) processome, first precursor of the small eukaryotic ribosomal subunit. During the assembly of the SSU processome in the nucleolus, many ribosome biogenesis factors, an RNA chaperone and ribosomal proteins associate with the nascent pre-rRNA and work in concert to generate RNA folding, modifications, rearrangements and cleavage as well as targeted degradation of pre-ribosomal RNA by the RNA exosome.</text>
</comment>
<evidence type="ECO:0000256" key="2">
    <source>
        <dbReference type="ARBA" id="ARBA00018260"/>
    </source>
</evidence>
<dbReference type="GO" id="GO:0006364">
    <property type="term" value="P:rRNA processing"/>
    <property type="evidence" value="ECO:0007669"/>
    <property type="project" value="UniProtKB-KW"/>
</dbReference>
<organism evidence="10 11">
    <name type="scientific">Patella caerulea</name>
    <name type="common">Rayed Mediterranean limpet</name>
    <dbReference type="NCBI Taxonomy" id="87958"/>
    <lineage>
        <taxon>Eukaryota</taxon>
        <taxon>Metazoa</taxon>
        <taxon>Spiralia</taxon>
        <taxon>Lophotrochozoa</taxon>
        <taxon>Mollusca</taxon>
        <taxon>Gastropoda</taxon>
        <taxon>Patellogastropoda</taxon>
        <taxon>Patelloidea</taxon>
        <taxon>Patellidae</taxon>
        <taxon>Patella</taxon>
    </lineage>
</organism>
<accession>A0AAN8J9S0</accession>
<dbReference type="PANTHER" id="PTHR19924">
    <property type="entry name" value="UTP15 U3 SMALL NUCLEOLAR RNA-ASSOCIATED PROTEIN 15 FAMILY MEMBER"/>
    <property type="match status" value="1"/>
</dbReference>
<proteinExistence type="predicted"/>
<dbReference type="CDD" id="cd00200">
    <property type="entry name" value="WD40"/>
    <property type="match status" value="1"/>
</dbReference>
<keyword evidence="4 8" id="KW-0853">WD repeat</keyword>
<reference evidence="10 11" key="1">
    <citation type="submission" date="2024-01" db="EMBL/GenBank/DDBJ databases">
        <title>The genome of the rayed Mediterranean limpet Patella caerulea (Linnaeus, 1758).</title>
        <authorList>
            <person name="Anh-Thu Weber A."/>
            <person name="Halstead-Nussloch G."/>
        </authorList>
    </citation>
    <scope>NUCLEOTIDE SEQUENCE [LARGE SCALE GENOMIC DNA]</scope>
    <source>
        <strain evidence="10">AATW-2023a</strain>
        <tissue evidence="10">Whole specimen</tissue>
    </source>
</reference>
<dbReference type="InterPro" id="IPR018983">
    <property type="entry name" value="U3_snoRNA-assocProt_15_C"/>
</dbReference>
<protein>
    <recommendedName>
        <fullName evidence="2">U3 small nucleolar RNA-associated protein 15 homolog</fullName>
    </recommendedName>
</protein>
<name>A0AAN8J9S0_PATCE</name>
<comment type="caution">
    <text evidence="10">The sequence shown here is derived from an EMBL/GenBank/DDBJ whole genome shotgun (WGS) entry which is preliminary data.</text>
</comment>
<dbReference type="PROSITE" id="PS00678">
    <property type="entry name" value="WD_REPEATS_1"/>
    <property type="match status" value="1"/>
</dbReference>
<dbReference type="Gene3D" id="2.130.10.10">
    <property type="entry name" value="YVTN repeat-like/Quinoprotein amine dehydrogenase"/>
    <property type="match status" value="3"/>
</dbReference>
<dbReference type="PROSITE" id="PS50294">
    <property type="entry name" value="WD_REPEATS_REGION"/>
    <property type="match status" value="2"/>
</dbReference>
<evidence type="ECO:0000256" key="1">
    <source>
        <dbReference type="ARBA" id="ARBA00004604"/>
    </source>
</evidence>
<dbReference type="InterPro" id="IPR036322">
    <property type="entry name" value="WD40_repeat_dom_sf"/>
</dbReference>
<feature type="repeat" description="WD" evidence="8">
    <location>
        <begin position="119"/>
        <end position="160"/>
    </location>
</feature>
<dbReference type="InterPro" id="IPR015943">
    <property type="entry name" value="WD40/YVTN_repeat-like_dom_sf"/>
</dbReference>
<dbReference type="InterPro" id="IPR019775">
    <property type="entry name" value="WD40_repeat_CS"/>
</dbReference>
<dbReference type="SMART" id="SM00320">
    <property type="entry name" value="WD40"/>
    <property type="match status" value="7"/>
</dbReference>